<protein>
    <submittedName>
        <fullName evidence="3">Uncharacterized protein</fullName>
    </submittedName>
</protein>
<keyword evidence="1" id="KW-0802">TPR repeat</keyword>
<dbReference type="KEGG" id="boz:DBV39_07675"/>
<sequence>MSRPFDKTVRLCKSPSHASQRPKAAVIAHKPPYDTTTPVRILPALRASASAKLRESLFYASPMPLPGWLLIVAVVTLTSLNVSAQPAGSRSDSMDNTKDLATPAVETENRGWEGLARMLDALTPSINTDETPSGTQITDEIEGLINQGRATEALALIDSREAELAASTAPGTDVQLMFQKARALTALDRAEEARGIYQQMTIRFPELAEPWNNLAMLYVRSGSLDQAEFALETAVTNNPDNGNAIANLADVRLLMALRDYREAARMKVPGAARRLKALESFLKDN</sequence>
<organism evidence="3 4">
    <name type="scientific">Orrella marina</name>
    <dbReference type="NCBI Taxonomy" id="2163011"/>
    <lineage>
        <taxon>Bacteria</taxon>
        <taxon>Pseudomonadati</taxon>
        <taxon>Pseudomonadota</taxon>
        <taxon>Betaproteobacteria</taxon>
        <taxon>Burkholderiales</taxon>
        <taxon>Alcaligenaceae</taxon>
        <taxon>Orrella</taxon>
    </lineage>
</organism>
<feature type="region of interest" description="Disordered" evidence="2">
    <location>
        <begin position="1"/>
        <end position="24"/>
    </location>
</feature>
<gene>
    <name evidence="3" type="ORF">DBV39_07675</name>
</gene>
<evidence type="ECO:0000256" key="1">
    <source>
        <dbReference type="PROSITE-ProRule" id="PRU00339"/>
    </source>
</evidence>
<dbReference type="Gene3D" id="1.25.40.10">
    <property type="entry name" value="Tetratricopeptide repeat domain"/>
    <property type="match status" value="1"/>
</dbReference>
<dbReference type="EMBL" id="CP028901">
    <property type="protein sequence ID" value="AWB33608.1"/>
    <property type="molecule type" value="Genomic_DNA"/>
</dbReference>
<name>A0A2R4XII5_9BURK</name>
<evidence type="ECO:0000313" key="4">
    <source>
        <dbReference type="Proteomes" id="UP000244571"/>
    </source>
</evidence>
<dbReference type="RefSeq" id="WP_108621037.1">
    <property type="nucleotide sequence ID" value="NZ_CP028901.1"/>
</dbReference>
<dbReference type="OrthoDB" id="5294075at2"/>
<proteinExistence type="predicted"/>
<evidence type="ECO:0000313" key="3">
    <source>
        <dbReference type="EMBL" id="AWB33608.1"/>
    </source>
</evidence>
<dbReference type="PROSITE" id="PS50005">
    <property type="entry name" value="TPR"/>
    <property type="match status" value="1"/>
</dbReference>
<accession>A0A2R4XII5</accession>
<reference evidence="3 4" key="1">
    <citation type="submission" date="2018-04" db="EMBL/GenBank/DDBJ databases">
        <title>Bordetella sp. HZ20 isolated from seawater.</title>
        <authorList>
            <person name="Sun C."/>
        </authorList>
    </citation>
    <scope>NUCLEOTIDE SEQUENCE [LARGE SCALE GENOMIC DNA]</scope>
    <source>
        <strain evidence="3 4">HZ20</strain>
    </source>
</reference>
<dbReference type="AlphaFoldDB" id="A0A2R4XII5"/>
<dbReference type="Pfam" id="PF13181">
    <property type="entry name" value="TPR_8"/>
    <property type="match status" value="1"/>
</dbReference>
<feature type="repeat" description="TPR" evidence="1">
    <location>
        <begin position="208"/>
        <end position="241"/>
    </location>
</feature>
<dbReference type="SMART" id="SM00028">
    <property type="entry name" value="TPR"/>
    <property type="match status" value="1"/>
</dbReference>
<dbReference type="SUPFAM" id="SSF48452">
    <property type="entry name" value="TPR-like"/>
    <property type="match status" value="1"/>
</dbReference>
<keyword evidence="4" id="KW-1185">Reference proteome</keyword>
<dbReference type="Proteomes" id="UP000244571">
    <property type="component" value="Chromosome"/>
</dbReference>
<evidence type="ECO:0000256" key="2">
    <source>
        <dbReference type="SAM" id="MobiDB-lite"/>
    </source>
</evidence>
<dbReference type="InterPro" id="IPR011990">
    <property type="entry name" value="TPR-like_helical_dom_sf"/>
</dbReference>
<dbReference type="InterPro" id="IPR019734">
    <property type="entry name" value="TPR_rpt"/>
</dbReference>